<keyword evidence="5 6" id="KW-0067">ATP-binding</keyword>
<accession>A0A7S9D408</accession>
<dbReference type="UniPathway" id="UPA00087">
    <property type="reaction ID" value="UER00175"/>
</dbReference>
<evidence type="ECO:0000256" key="6">
    <source>
        <dbReference type="HAMAP-Rule" id="MF_00836"/>
    </source>
</evidence>
<dbReference type="KEGG" id="bcou:IC761_30725"/>
<evidence type="ECO:0000313" key="8">
    <source>
        <dbReference type="EMBL" id="QPF90804.1"/>
    </source>
</evidence>
<comment type="function">
    <text evidence="6">Catalyzes the phosphorylation of ribose 1,5-bisphosphate to 5-phospho-D-ribosyl alpha-1-diphosphate (PRPP).</text>
</comment>
<name>A0A7S9D408_9BRAD</name>
<dbReference type="AlphaFoldDB" id="A0A7S9D408"/>
<feature type="domain" description="Guanylate kinase/L-type calcium channel beta subunit" evidence="7">
    <location>
        <begin position="5"/>
        <end position="183"/>
    </location>
</feature>
<dbReference type="Proteomes" id="UP000594621">
    <property type="component" value="Chromosome"/>
</dbReference>
<dbReference type="PANTHER" id="PTHR23117:SF8">
    <property type="entry name" value="RIBOSE 1,5-BISPHOSPHATE PHOSPHOKINASE PHNN"/>
    <property type="match status" value="1"/>
</dbReference>
<proteinExistence type="inferred from homology"/>
<comment type="similarity">
    <text evidence="6">Belongs to the ribose 1,5-bisphosphokinase family.</text>
</comment>
<evidence type="ECO:0000256" key="2">
    <source>
        <dbReference type="ARBA" id="ARBA00005069"/>
    </source>
</evidence>
<sequence>MTPARRHLILVVGPSGVGKDALIDFARARLRCEPNFHFVRRIITRPASIGEDHEPVDIEEFQRRARAGAFALHWQAHGLFYGIPATVNDQLDRGIVVVANGSRAIVPLARQRYPQLRVVNVTAPVDVLSKRLVGRGRESDSSLKQRLARNNPNPIGEDVLHIDNGGSLNVAGERFMDALRACRQASSIMSSPH</sequence>
<dbReference type="GO" id="GO:0006015">
    <property type="term" value="P:5-phosphoribose 1-diphosphate biosynthetic process"/>
    <property type="evidence" value="ECO:0007669"/>
    <property type="project" value="UniProtKB-UniRule"/>
</dbReference>
<evidence type="ECO:0000259" key="7">
    <source>
        <dbReference type="SMART" id="SM00072"/>
    </source>
</evidence>
<gene>
    <name evidence="6 8" type="primary">phnN</name>
    <name evidence="8" type="ORF">IC761_30725</name>
</gene>
<dbReference type="GO" id="GO:0005524">
    <property type="term" value="F:ATP binding"/>
    <property type="evidence" value="ECO:0007669"/>
    <property type="project" value="UniProtKB-KW"/>
</dbReference>
<keyword evidence="4 6" id="KW-0547">Nucleotide-binding</keyword>
<protein>
    <recommendedName>
        <fullName evidence="6">Ribose 1,5-bisphosphate phosphokinase PhnN</fullName>
        <ecNumber evidence="6">2.7.4.23</ecNumber>
    </recommendedName>
    <alternativeName>
        <fullName evidence="6">Ribose 1,5-bisphosphokinase</fullName>
    </alternativeName>
</protein>
<keyword evidence="9" id="KW-1185">Reference proteome</keyword>
<evidence type="ECO:0000256" key="3">
    <source>
        <dbReference type="ARBA" id="ARBA00022679"/>
    </source>
</evidence>
<evidence type="ECO:0000313" key="9">
    <source>
        <dbReference type="Proteomes" id="UP000594621"/>
    </source>
</evidence>
<dbReference type="GO" id="GO:0033863">
    <property type="term" value="F:ribose 1,5-bisphosphate phosphokinase activity"/>
    <property type="evidence" value="ECO:0007669"/>
    <property type="project" value="UniProtKB-UniRule"/>
</dbReference>
<comment type="catalytic activity">
    <reaction evidence="1 6">
        <text>alpha-D-ribose 1,5-bisphosphate + ATP = 5-phospho-alpha-D-ribose 1-diphosphate + ADP</text>
        <dbReference type="Rhea" id="RHEA:20109"/>
        <dbReference type="ChEBI" id="CHEBI:30616"/>
        <dbReference type="ChEBI" id="CHEBI:58017"/>
        <dbReference type="ChEBI" id="CHEBI:68688"/>
        <dbReference type="ChEBI" id="CHEBI:456216"/>
        <dbReference type="EC" id="2.7.4.23"/>
    </reaction>
</comment>
<dbReference type="NCBIfam" id="TIGR02322">
    <property type="entry name" value="phosphon_PhnN"/>
    <property type="match status" value="1"/>
</dbReference>
<reference evidence="8 9" key="1">
    <citation type="submission" date="2020-09" db="EMBL/GenBank/DDBJ databases">
        <title>Complete genomes of bradyrhizobia occurring on native shrubby legumes in Australia.</title>
        <authorList>
            <person name="Lafay B."/>
        </authorList>
    </citation>
    <scope>NUCLEOTIDE SEQUENCE [LARGE SCALE GENOMIC DNA]</scope>
    <source>
        <strain evidence="8 9">BDV5040</strain>
    </source>
</reference>
<dbReference type="InterPro" id="IPR008145">
    <property type="entry name" value="GK/Ca_channel_bsu"/>
</dbReference>
<dbReference type="EMBL" id="CP061379">
    <property type="protein sequence ID" value="QPF90804.1"/>
    <property type="molecule type" value="Genomic_DNA"/>
</dbReference>
<dbReference type="GO" id="GO:0005829">
    <property type="term" value="C:cytosol"/>
    <property type="evidence" value="ECO:0007669"/>
    <property type="project" value="TreeGrafter"/>
</dbReference>
<keyword evidence="8" id="KW-0418">Kinase</keyword>
<evidence type="ECO:0000256" key="1">
    <source>
        <dbReference type="ARBA" id="ARBA00000373"/>
    </source>
</evidence>
<dbReference type="GO" id="GO:0019634">
    <property type="term" value="P:organic phosphonate metabolic process"/>
    <property type="evidence" value="ECO:0007669"/>
    <property type="project" value="UniProtKB-UniRule"/>
</dbReference>
<evidence type="ECO:0000256" key="4">
    <source>
        <dbReference type="ARBA" id="ARBA00022741"/>
    </source>
</evidence>
<keyword evidence="3 6" id="KW-0808">Transferase</keyword>
<comment type="pathway">
    <text evidence="2 6">Metabolic intermediate biosynthesis; 5-phospho-alpha-D-ribose 1-diphosphate biosynthesis; 5-phospho-alpha-D-ribose 1-diphosphate from D-ribose 5-phosphate (route II): step 3/3.</text>
</comment>
<organism evidence="8 9">
    <name type="scientific">Bradyrhizobium commune</name>
    <dbReference type="NCBI Taxonomy" id="83627"/>
    <lineage>
        <taxon>Bacteria</taxon>
        <taxon>Pseudomonadati</taxon>
        <taxon>Pseudomonadota</taxon>
        <taxon>Alphaproteobacteria</taxon>
        <taxon>Hyphomicrobiales</taxon>
        <taxon>Nitrobacteraceae</taxon>
        <taxon>Bradyrhizobium</taxon>
    </lineage>
</organism>
<dbReference type="Gene3D" id="3.40.50.300">
    <property type="entry name" value="P-loop containing nucleotide triphosphate hydrolases"/>
    <property type="match status" value="1"/>
</dbReference>
<dbReference type="InterPro" id="IPR012699">
    <property type="entry name" value="PhnN"/>
</dbReference>
<dbReference type="InterPro" id="IPR027417">
    <property type="entry name" value="P-loop_NTPase"/>
</dbReference>
<evidence type="ECO:0000256" key="5">
    <source>
        <dbReference type="ARBA" id="ARBA00022840"/>
    </source>
</evidence>
<dbReference type="EC" id="2.7.4.23" evidence="6"/>
<feature type="binding site" evidence="6">
    <location>
        <begin position="13"/>
        <end position="20"/>
    </location>
    <ligand>
        <name>ATP</name>
        <dbReference type="ChEBI" id="CHEBI:30616"/>
    </ligand>
</feature>
<dbReference type="SUPFAM" id="SSF52540">
    <property type="entry name" value="P-loop containing nucleoside triphosphate hydrolases"/>
    <property type="match status" value="1"/>
</dbReference>
<dbReference type="HAMAP" id="MF_00836">
    <property type="entry name" value="PhnN"/>
    <property type="match status" value="1"/>
</dbReference>
<dbReference type="RefSeq" id="WP_195800387.1">
    <property type="nucleotide sequence ID" value="NZ_CP061379.1"/>
</dbReference>
<dbReference type="SMART" id="SM00072">
    <property type="entry name" value="GuKc"/>
    <property type="match status" value="1"/>
</dbReference>
<dbReference type="PANTHER" id="PTHR23117">
    <property type="entry name" value="GUANYLATE KINASE-RELATED"/>
    <property type="match status" value="1"/>
</dbReference>